<organism evidence="6 7">
    <name type="scientific">Ramlibacter albus</name>
    <dbReference type="NCBI Taxonomy" id="2079448"/>
    <lineage>
        <taxon>Bacteria</taxon>
        <taxon>Pseudomonadati</taxon>
        <taxon>Pseudomonadota</taxon>
        <taxon>Betaproteobacteria</taxon>
        <taxon>Burkholderiales</taxon>
        <taxon>Comamonadaceae</taxon>
        <taxon>Ramlibacter</taxon>
    </lineage>
</organism>
<feature type="domain" description="HTH iclR-type" evidence="4">
    <location>
        <begin position="1"/>
        <end position="56"/>
    </location>
</feature>
<keyword evidence="3" id="KW-0804">Transcription</keyword>
<dbReference type="InterPro" id="IPR050707">
    <property type="entry name" value="HTH_MetabolicPath_Reg"/>
</dbReference>
<protein>
    <submittedName>
        <fullName evidence="6">Helix-turn-helix domain-containing protein</fullName>
    </submittedName>
</protein>
<dbReference type="PROSITE" id="PS51077">
    <property type="entry name" value="HTH_ICLR"/>
    <property type="match status" value="1"/>
</dbReference>
<accession>A0A923M854</accession>
<dbReference type="Gene3D" id="1.10.10.10">
    <property type="entry name" value="Winged helix-like DNA-binding domain superfamily/Winged helix DNA-binding domain"/>
    <property type="match status" value="1"/>
</dbReference>
<dbReference type="SUPFAM" id="SSF46785">
    <property type="entry name" value="Winged helix' DNA-binding domain"/>
    <property type="match status" value="1"/>
</dbReference>
<dbReference type="Pfam" id="PF01614">
    <property type="entry name" value="IclR_C"/>
    <property type="match status" value="1"/>
</dbReference>
<dbReference type="SMART" id="SM00346">
    <property type="entry name" value="HTH_ICLR"/>
    <property type="match status" value="1"/>
</dbReference>
<evidence type="ECO:0000256" key="2">
    <source>
        <dbReference type="ARBA" id="ARBA00023125"/>
    </source>
</evidence>
<dbReference type="Proteomes" id="UP000596827">
    <property type="component" value="Unassembled WGS sequence"/>
</dbReference>
<dbReference type="PANTHER" id="PTHR30136:SF34">
    <property type="entry name" value="TRANSCRIPTIONAL REGULATOR"/>
    <property type="match status" value="1"/>
</dbReference>
<evidence type="ECO:0000259" key="5">
    <source>
        <dbReference type="PROSITE" id="PS51078"/>
    </source>
</evidence>
<dbReference type="InterPro" id="IPR036390">
    <property type="entry name" value="WH_DNA-bd_sf"/>
</dbReference>
<keyword evidence="2" id="KW-0238">DNA-binding</keyword>
<feature type="domain" description="IclR-ED" evidence="5">
    <location>
        <begin position="57"/>
        <end position="241"/>
    </location>
</feature>
<proteinExistence type="predicted"/>
<dbReference type="SUPFAM" id="SSF55781">
    <property type="entry name" value="GAF domain-like"/>
    <property type="match status" value="1"/>
</dbReference>
<gene>
    <name evidence="6" type="ORF">H8R02_09350</name>
</gene>
<comment type="caution">
    <text evidence="6">The sequence shown here is derived from an EMBL/GenBank/DDBJ whole genome shotgun (WGS) entry which is preliminary data.</text>
</comment>
<dbReference type="GO" id="GO:0003677">
    <property type="term" value="F:DNA binding"/>
    <property type="evidence" value="ECO:0007669"/>
    <property type="project" value="UniProtKB-KW"/>
</dbReference>
<keyword evidence="7" id="KW-1185">Reference proteome</keyword>
<dbReference type="AlphaFoldDB" id="A0A923M854"/>
<dbReference type="PROSITE" id="PS51078">
    <property type="entry name" value="ICLR_ED"/>
    <property type="match status" value="1"/>
</dbReference>
<keyword evidence="1" id="KW-0805">Transcription regulation</keyword>
<evidence type="ECO:0000313" key="6">
    <source>
        <dbReference type="EMBL" id="MBC5764653.1"/>
    </source>
</evidence>
<reference evidence="6" key="1">
    <citation type="submission" date="2020-08" db="EMBL/GenBank/DDBJ databases">
        <title>Ramlibacter sp. GTP1 16S ribosomal RNA gene genome sequencing and assembly.</title>
        <authorList>
            <person name="Kang M."/>
        </authorList>
    </citation>
    <scope>NUCLEOTIDE SEQUENCE</scope>
    <source>
        <strain evidence="6">GTP1</strain>
    </source>
</reference>
<evidence type="ECO:0000256" key="1">
    <source>
        <dbReference type="ARBA" id="ARBA00023015"/>
    </source>
</evidence>
<dbReference type="InterPro" id="IPR014757">
    <property type="entry name" value="Tscrpt_reg_IclR_C"/>
</dbReference>
<evidence type="ECO:0000259" key="4">
    <source>
        <dbReference type="PROSITE" id="PS51077"/>
    </source>
</evidence>
<sequence>MKVLTAFDGSKRHLSLSEIAAITELDNSAAQRFTHTLSALGYLVKDPETRKYELSVRLLDFTYHYLASSELVQRTGPVLQKLARDTEEVCNLTVPDGADIVFVLRYVSRNVMNPNVIVGTRLPSYCTAPGLAILSTWSDEEVDAVLAASRLVKHTPNTITDPRRIKSRLAKIRAAGYAHTQDELYADDISTAAPILDAHGRAIGALNIAVSRARWDEAKDEQRYATVLREAAATVSAPRLPHRAPAGARA</sequence>
<evidence type="ECO:0000313" key="7">
    <source>
        <dbReference type="Proteomes" id="UP000596827"/>
    </source>
</evidence>
<evidence type="ECO:0000256" key="3">
    <source>
        <dbReference type="ARBA" id="ARBA00023163"/>
    </source>
</evidence>
<dbReference type="PANTHER" id="PTHR30136">
    <property type="entry name" value="HELIX-TURN-HELIX TRANSCRIPTIONAL REGULATOR, ICLR FAMILY"/>
    <property type="match status" value="1"/>
</dbReference>
<dbReference type="GO" id="GO:0045892">
    <property type="term" value="P:negative regulation of DNA-templated transcription"/>
    <property type="evidence" value="ECO:0007669"/>
    <property type="project" value="TreeGrafter"/>
</dbReference>
<dbReference type="Pfam" id="PF09339">
    <property type="entry name" value="HTH_IclR"/>
    <property type="match status" value="1"/>
</dbReference>
<dbReference type="InterPro" id="IPR029016">
    <property type="entry name" value="GAF-like_dom_sf"/>
</dbReference>
<dbReference type="InterPro" id="IPR005471">
    <property type="entry name" value="Tscrpt_reg_IclR_N"/>
</dbReference>
<dbReference type="Gene3D" id="3.30.450.40">
    <property type="match status" value="1"/>
</dbReference>
<dbReference type="EMBL" id="JACORU010000003">
    <property type="protein sequence ID" value="MBC5764653.1"/>
    <property type="molecule type" value="Genomic_DNA"/>
</dbReference>
<dbReference type="GO" id="GO:0003700">
    <property type="term" value="F:DNA-binding transcription factor activity"/>
    <property type="evidence" value="ECO:0007669"/>
    <property type="project" value="TreeGrafter"/>
</dbReference>
<name>A0A923M854_9BURK</name>
<dbReference type="InterPro" id="IPR036388">
    <property type="entry name" value="WH-like_DNA-bd_sf"/>
</dbReference>